<reference evidence="2 5" key="3">
    <citation type="submission" date="2016-08" db="EMBL/GenBank/DDBJ databases">
        <authorList>
            <person name="Seilhamer J.J."/>
        </authorList>
    </citation>
    <scope>NUCLEOTIDE SEQUENCE [LARGE SCALE GENOMIC DNA]</scope>
    <source>
        <strain evidence="2 5">NML150140-1</strain>
    </source>
</reference>
<evidence type="ECO:0000313" key="1">
    <source>
        <dbReference type="EMBL" id="ODM05837.1"/>
    </source>
</evidence>
<evidence type="ECO:0000313" key="3">
    <source>
        <dbReference type="EMBL" id="ODR57739.1"/>
    </source>
</evidence>
<dbReference type="Proteomes" id="UP000094869">
    <property type="component" value="Unassembled WGS sequence"/>
</dbReference>
<evidence type="ECO:0000313" key="2">
    <source>
        <dbReference type="EMBL" id="ODR49173.1"/>
    </source>
</evidence>
<evidence type="ECO:0000313" key="5">
    <source>
        <dbReference type="Proteomes" id="UP000094271"/>
    </source>
</evidence>
<name>A0A1E3ABI5_9FIRM</name>
<dbReference type="AlphaFoldDB" id="A0A1E3ABI5"/>
<accession>A0A1E3ABI5</accession>
<gene>
    <name evidence="2" type="ORF">BEI59_18855</name>
    <name evidence="1" type="ORF">BEI61_01726</name>
    <name evidence="3" type="ORF">BEI63_11615</name>
</gene>
<dbReference type="OrthoDB" id="573082at2"/>
<organism evidence="1 4">
    <name type="scientific">Eisenbergiella tayi</name>
    <dbReference type="NCBI Taxonomy" id="1432052"/>
    <lineage>
        <taxon>Bacteria</taxon>
        <taxon>Bacillati</taxon>
        <taxon>Bacillota</taxon>
        <taxon>Clostridia</taxon>
        <taxon>Lachnospirales</taxon>
        <taxon>Lachnospiraceae</taxon>
        <taxon>Eisenbergiella</taxon>
    </lineage>
</organism>
<dbReference type="Pfam" id="PF05973">
    <property type="entry name" value="Gp49"/>
    <property type="match status" value="1"/>
</dbReference>
<reference evidence="1 4" key="1">
    <citation type="submission" date="2016-07" db="EMBL/GenBank/DDBJ databases">
        <title>Characterization of isolates of Eisenbergiella tayi derived from blood cultures, using whole genome sequencing.</title>
        <authorList>
            <person name="Burdz T."/>
            <person name="Wiebe D."/>
            <person name="Huynh C."/>
            <person name="Bernard K."/>
        </authorList>
    </citation>
    <scope>NUCLEOTIDE SEQUENCE [LARGE SCALE GENOMIC DNA]</scope>
    <source>
        <strain evidence="1 4">NML 110608</strain>
    </source>
</reference>
<dbReference type="EMBL" id="MCGH01000002">
    <property type="protein sequence ID" value="ODM05837.1"/>
    <property type="molecule type" value="Genomic_DNA"/>
</dbReference>
<dbReference type="EMBL" id="MEHD01000021">
    <property type="protein sequence ID" value="ODR57739.1"/>
    <property type="molecule type" value="Genomic_DNA"/>
</dbReference>
<evidence type="ECO:0000313" key="6">
    <source>
        <dbReference type="Proteomes" id="UP000094869"/>
    </source>
</evidence>
<dbReference type="InterPro" id="IPR009241">
    <property type="entry name" value="HigB-like"/>
</dbReference>
<reference evidence="3 6" key="2">
    <citation type="submission" date="2016-08" db="EMBL/GenBank/DDBJ databases">
        <title>Characterization of Isolates of Eisenbergiella tayi Derived from Blood Cultures, Using Whole Genome Sequencing.</title>
        <authorList>
            <person name="Bernier A.-M."/>
            <person name="Burdz T."/>
            <person name="Wiebe D."/>
            <person name="Bernard K."/>
        </authorList>
    </citation>
    <scope>NUCLEOTIDE SEQUENCE [LARGE SCALE GENOMIC DNA]</scope>
    <source>
        <strain evidence="3 6">NML120146</strain>
    </source>
</reference>
<proteinExistence type="predicted"/>
<evidence type="ECO:0000313" key="4">
    <source>
        <dbReference type="Proteomes" id="UP000094067"/>
    </source>
</evidence>
<protein>
    <submittedName>
        <fullName evidence="2">Addiction module toxin RelE</fullName>
    </submittedName>
</protein>
<sequence>MYEIIFYEDADGYSSIADSIYTLKKKAATDKSSRINLNKIIAFLDLLQEYGTRIGEPVTKHVNGDIWELRPLKNRILFACYKNNTFILLHYFTKKTKKLPQKELEQALRNLNNFKERNG</sequence>
<comment type="caution">
    <text evidence="1">The sequence shown here is derived from an EMBL/GenBank/DDBJ whole genome shotgun (WGS) entry which is preliminary data.</text>
</comment>
<keyword evidence="6" id="KW-1185">Reference proteome</keyword>
<dbReference type="EMBL" id="MEHA01000014">
    <property type="protein sequence ID" value="ODR49173.1"/>
    <property type="molecule type" value="Genomic_DNA"/>
</dbReference>
<dbReference type="Proteomes" id="UP000094067">
    <property type="component" value="Unassembled WGS sequence"/>
</dbReference>
<dbReference type="RefSeq" id="WP_069151982.1">
    <property type="nucleotide sequence ID" value="NZ_DBFYTW010000327.1"/>
</dbReference>
<dbReference type="Proteomes" id="UP000094271">
    <property type="component" value="Unassembled WGS sequence"/>
</dbReference>